<evidence type="ECO:0000313" key="1">
    <source>
        <dbReference type="EMBL" id="CAF1309928.1"/>
    </source>
</evidence>
<dbReference type="Proteomes" id="UP000663852">
    <property type="component" value="Unassembled WGS sequence"/>
</dbReference>
<dbReference type="AlphaFoldDB" id="A0A815ERL3"/>
<proteinExistence type="predicted"/>
<protein>
    <submittedName>
        <fullName evidence="1">Uncharacterized protein</fullName>
    </submittedName>
</protein>
<name>A0A815ERL3_ADIRI</name>
<reference evidence="1" key="1">
    <citation type="submission" date="2021-02" db="EMBL/GenBank/DDBJ databases">
        <authorList>
            <person name="Nowell W R."/>
        </authorList>
    </citation>
    <scope>NUCLEOTIDE SEQUENCE</scope>
</reference>
<evidence type="ECO:0000313" key="2">
    <source>
        <dbReference type="EMBL" id="CAF1600458.1"/>
    </source>
</evidence>
<comment type="caution">
    <text evidence="1">The sequence shown here is derived from an EMBL/GenBank/DDBJ whole genome shotgun (WGS) entry which is preliminary data.</text>
</comment>
<accession>A0A815ERL3</accession>
<organism evidence="1 4">
    <name type="scientific">Adineta ricciae</name>
    <name type="common">Rotifer</name>
    <dbReference type="NCBI Taxonomy" id="249248"/>
    <lineage>
        <taxon>Eukaryota</taxon>
        <taxon>Metazoa</taxon>
        <taxon>Spiralia</taxon>
        <taxon>Gnathifera</taxon>
        <taxon>Rotifera</taxon>
        <taxon>Eurotatoria</taxon>
        <taxon>Bdelloidea</taxon>
        <taxon>Adinetida</taxon>
        <taxon>Adinetidae</taxon>
        <taxon>Adineta</taxon>
    </lineage>
</organism>
<dbReference type="EMBL" id="CAJNOJ010000224">
    <property type="protein sequence ID" value="CAF1309928.1"/>
    <property type="molecule type" value="Genomic_DNA"/>
</dbReference>
<sequence>MENVVIFYDAIDEATGKRYLGRFRKYSEDHGTKKQKADDVVTFVFERFEAPRENRLPIHDIDLKRLAL</sequence>
<evidence type="ECO:0000313" key="4">
    <source>
        <dbReference type="Proteomes" id="UP000663852"/>
    </source>
</evidence>
<dbReference type="Proteomes" id="UP000663828">
    <property type="component" value="Unassembled WGS sequence"/>
</dbReference>
<keyword evidence="3" id="KW-1185">Reference proteome</keyword>
<evidence type="ECO:0000313" key="3">
    <source>
        <dbReference type="Proteomes" id="UP000663828"/>
    </source>
</evidence>
<gene>
    <name evidence="1" type="ORF">EDS130_LOCUS31082</name>
    <name evidence="2" type="ORF">XAT740_LOCUS47650</name>
</gene>
<dbReference type="EMBL" id="CAJNOR010006654">
    <property type="protein sequence ID" value="CAF1600458.1"/>
    <property type="molecule type" value="Genomic_DNA"/>
</dbReference>